<dbReference type="HOGENOM" id="CLU_051344_0_0_9"/>
<evidence type="ECO:0000313" key="1">
    <source>
        <dbReference type="EMBL" id="ADH97804.1"/>
    </source>
</evidence>
<dbReference type="AlphaFoldDB" id="D6XWG2"/>
<evidence type="ECO:0000313" key="2">
    <source>
        <dbReference type="Proteomes" id="UP000000271"/>
    </source>
</evidence>
<sequence length="316" mass="36807">MTGKRIHLDQAKRWLVRNGRPLEVMRFRYWFEEGSTEDVMDVLTGYQNEDGGFGHGIEPDFTCPMSSAIGSWTAARMLFELKTPAAHPVIRKLMDYLIATQNRATGMWQTTFPEISHFPHAPWWSWHEQAQEEWQFNPGVELAAYCLYYGGGDEAATEAGLLTMRKALKRLMTVNDMDHHELSNFQYALHILQDQFDAVEADTGFSLRRCEDQLHSLLYQAVETDPLKWGRGYQALPLDVVHSWKDVRNIGFEDGLVEKQIQYWKTTRERDGAWPISWEWGQYPEAFAIAKRQWQGILIVERFKKLKQLGMIQEET</sequence>
<name>D6XWG2_BACIE</name>
<dbReference type="KEGG" id="bse:Bsel_0262"/>
<dbReference type="OrthoDB" id="3286086at2"/>
<dbReference type="Proteomes" id="UP000000271">
    <property type="component" value="Chromosome"/>
</dbReference>
<dbReference type="InterPro" id="IPR008930">
    <property type="entry name" value="Terpenoid_cyclase/PrenylTrfase"/>
</dbReference>
<keyword evidence="2" id="KW-1185">Reference proteome</keyword>
<reference evidence="1" key="1">
    <citation type="submission" date="2009-10" db="EMBL/GenBank/DDBJ databases">
        <title>Complete sequence of Bacillus selenitireducens MLS10.</title>
        <authorList>
            <consortium name="US DOE Joint Genome Institute"/>
            <person name="Lucas S."/>
            <person name="Copeland A."/>
            <person name="Lapidus A."/>
            <person name="Glavina del Rio T."/>
            <person name="Dalin E."/>
            <person name="Tice H."/>
            <person name="Bruce D."/>
            <person name="Goodwin L."/>
            <person name="Pitluck S."/>
            <person name="Sims D."/>
            <person name="Brettin T."/>
            <person name="Detter J.C."/>
            <person name="Han C."/>
            <person name="Larimer F."/>
            <person name="Land M."/>
            <person name="Hauser L."/>
            <person name="Kyrpides N."/>
            <person name="Ovchinnikova G."/>
            <person name="Stolz J."/>
        </authorList>
    </citation>
    <scope>NUCLEOTIDE SEQUENCE [LARGE SCALE GENOMIC DNA]</scope>
    <source>
        <strain evidence="1">MLS10</strain>
    </source>
</reference>
<dbReference type="RefSeq" id="WP_013171233.1">
    <property type="nucleotide sequence ID" value="NC_014219.1"/>
</dbReference>
<dbReference type="STRING" id="439292.Bsel_0262"/>
<protein>
    <recommendedName>
        <fullName evidence="3">Prenyltransferase/squalene oxidase</fullName>
    </recommendedName>
</protein>
<proteinExistence type="predicted"/>
<dbReference type="Gene3D" id="1.50.10.20">
    <property type="match status" value="1"/>
</dbReference>
<dbReference type="eggNOG" id="ENOG502Z95C">
    <property type="taxonomic scope" value="Bacteria"/>
</dbReference>
<dbReference type="SUPFAM" id="SSF48239">
    <property type="entry name" value="Terpenoid cyclases/Protein prenyltransferases"/>
    <property type="match status" value="1"/>
</dbReference>
<dbReference type="EMBL" id="CP001791">
    <property type="protein sequence ID" value="ADH97804.1"/>
    <property type="molecule type" value="Genomic_DNA"/>
</dbReference>
<evidence type="ECO:0008006" key="3">
    <source>
        <dbReference type="Google" id="ProtNLM"/>
    </source>
</evidence>
<organism evidence="1 2">
    <name type="scientific">Bacillus selenitireducens (strain ATCC 700615 / DSM 15326 / MLS10)</name>
    <dbReference type="NCBI Taxonomy" id="439292"/>
    <lineage>
        <taxon>Bacteria</taxon>
        <taxon>Bacillati</taxon>
        <taxon>Bacillota</taxon>
        <taxon>Bacilli</taxon>
        <taxon>Bacillales</taxon>
        <taxon>Bacillaceae</taxon>
        <taxon>Salisediminibacterium</taxon>
    </lineage>
</organism>
<gene>
    <name evidence="1" type="ordered locus">Bsel_0262</name>
</gene>
<accession>D6XWG2</accession>